<evidence type="ECO:0000313" key="2">
    <source>
        <dbReference type="Proteomes" id="UP000736583"/>
    </source>
</evidence>
<gene>
    <name evidence="1" type="ORF">KQI89_14055</name>
</gene>
<reference evidence="1 2" key="1">
    <citation type="submission" date="2021-06" db="EMBL/GenBank/DDBJ databases">
        <authorList>
            <person name="Sun Q."/>
            <person name="Li D."/>
        </authorList>
    </citation>
    <scope>NUCLEOTIDE SEQUENCE [LARGE SCALE GENOMIC DNA]</scope>
    <source>
        <strain evidence="1 2">MSJ-4</strain>
    </source>
</reference>
<dbReference type="Proteomes" id="UP000736583">
    <property type="component" value="Unassembled WGS sequence"/>
</dbReference>
<evidence type="ECO:0008006" key="3">
    <source>
        <dbReference type="Google" id="ProtNLM"/>
    </source>
</evidence>
<protein>
    <recommendedName>
        <fullName evidence="3">HNH endonuclease</fullName>
    </recommendedName>
</protein>
<dbReference type="RefSeq" id="WP_216457569.1">
    <property type="nucleotide sequence ID" value="NZ_JAHLQL010000005.1"/>
</dbReference>
<evidence type="ECO:0000313" key="1">
    <source>
        <dbReference type="EMBL" id="MBU5592873.1"/>
    </source>
</evidence>
<sequence>MRYCEVCGKGKAELHHIIFKSEASYMANIAINFKYLCDNCHRGKNGPHMNNDINLRYKRELQDNLFNIFKEKDYFNEEDIKEKLSISTSEVIRLCRKLKRYKEGYKVEDIVKLCMGNKLYMESWEKEIYDLIGFV</sequence>
<comment type="caution">
    <text evidence="1">The sequence shown here is derived from an EMBL/GenBank/DDBJ whole genome shotgun (WGS) entry which is preliminary data.</text>
</comment>
<keyword evidence="2" id="KW-1185">Reference proteome</keyword>
<organism evidence="1 2">
    <name type="scientific">Clostridium simiarum</name>
    <dbReference type="NCBI Taxonomy" id="2841506"/>
    <lineage>
        <taxon>Bacteria</taxon>
        <taxon>Bacillati</taxon>
        <taxon>Bacillota</taxon>
        <taxon>Clostridia</taxon>
        <taxon>Eubacteriales</taxon>
        <taxon>Clostridiaceae</taxon>
        <taxon>Clostridium</taxon>
    </lineage>
</organism>
<name>A0ABS6F327_9CLOT</name>
<dbReference type="EMBL" id="JAHLQL010000005">
    <property type="protein sequence ID" value="MBU5592873.1"/>
    <property type="molecule type" value="Genomic_DNA"/>
</dbReference>
<accession>A0ABS6F327</accession>
<proteinExistence type="predicted"/>